<comment type="subcellular location">
    <subcellularLocation>
        <location evidence="3">Chromosome</location>
        <location evidence="3">Centromere</location>
        <location evidence="3">Kinetochore</location>
    </subcellularLocation>
    <subcellularLocation>
        <location evidence="2">Cytoplasm</location>
        <location evidence="2">Cytoskeleton</location>
        <location evidence="2">Spindle</location>
    </subcellularLocation>
    <subcellularLocation>
        <location evidence="1">Nucleus</location>
    </subcellularLocation>
</comment>
<keyword evidence="10" id="KW-0159">Chromosome partition</keyword>
<dbReference type="Proteomes" id="UP001310890">
    <property type="component" value="Unassembled WGS sequence"/>
</dbReference>
<feature type="compositionally biased region" description="Basic and acidic residues" evidence="19">
    <location>
        <begin position="143"/>
        <end position="176"/>
    </location>
</feature>
<dbReference type="InterPro" id="IPR013960">
    <property type="entry name" value="DASH_Duo1"/>
</dbReference>
<keyword evidence="14" id="KW-0539">Nucleus</keyword>
<dbReference type="AlphaFoldDB" id="A0AAN7TJ92"/>
<dbReference type="EMBL" id="JAVRRL010000003">
    <property type="protein sequence ID" value="KAK5117961.1"/>
    <property type="molecule type" value="Genomic_DNA"/>
</dbReference>
<feature type="compositionally biased region" description="Gly residues" evidence="19">
    <location>
        <begin position="194"/>
        <end position="243"/>
    </location>
</feature>
<evidence type="ECO:0000256" key="5">
    <source>
        <dbReference type="ARBA" id="ARBA00022454"/>
    </source>
</evidence>
<keyword evidence="9" id="KW-0498">Mitosis</keyword>
<feature type="compositionally biased region" description="Polar residues" evidence="19">
    <location>
        <begin position="29"/>
        <end position="55"/>
    </location>
</feature>
<dbReference type="GO" id="GO:0051301">
    <property type="term" value="P:cell division"/>
    <property type="evidence" value="ECO:0007669"/>
    <property type="project" value="UniProtKB-KW"/>
</dbReference>
<evidence type="ECO:0000256" key="2">
    <source>
        <dbReference type="ARBA" id="ARBA00004186"/>
    </source>
</evidence>
<keyword evidence="16" id="KW-0137">Centromere</keyword>
<evidence type="ECO:0000256" key="15">
    <source>
        <dbReference type="ARBA" id="ARBA00023306"/>
    </source>
</evidence>
<gene>
    <name evidence="20" type="ORF">LTR62_004005</name>
</gene>
<feature type="region of interest" description="Disordered" evidence="19">
    <location>
        <begin position="1"/>
        <end position="64"/>
    </location>
</feature>
<evidence type="ECO:0000256" key="1">
    <source>
        <dbReference type="ARBA" id="ARBA00004123"/>
    </source>
</evidence>
<dbReference type="GO" id="GO:0007059">
    <property type="term" value="P:chromosome segregation"/>
    <property type="evidence" value="ECO:0007669"/>
    <property type="project" value="UniProtKB-KW"/>
</dbReference>
<evidence type="ECO:0000256" key="11">
    <source>
        <dbReference type="ARBA" id="ARBA00022838"/>
    </source>
</evidence>
<evidence type="ECO:0000256" key="16">
    <source>
        <dbReference type="ARBA" id="ARBA00023328"/>
    </source>
</evidence>
<evidence type="ECO:0000256" key="9">
    <source>
        <dbReference type="ARBA" id="ARBA00022776"/>
    </source>
</evidence>
<dbReference type="PANTHER" id="PTHR28216:SF1">
    <property type="entry name" value="DASH COMPLEX SUBUNIT DUO1"/>
    <property type="match status" value="1"/>
</dbReference>
<evidence type="ECO:0000313" key="20">
    <source>
        <dbReference type="EMBL" id="KAK5117961.1"/>
    </source>
</evidence>
<organism evidence="20 21">
    <name type="scientific">Meristemomyces frigidus</name>
    <dbReference type="NCBI Taxonomy" id="1508187"/>
    <lineage>
        <taxon>Eukaryota</taxon>
        <taxon>Fungi</taxon>
        <taxon>Dikarya</taxon>
        <taxon>Ascomycota</taxon>
        <taxon>Pezizomycotina</taxon>
        <taxon>Dothideomycetes</taxon>
        <taxon>Dothideomycetidae</taxon>
        <taxon>Mycosphaerellales</taxon>
        <taxon>Teratosphaeriaceae</taxon>
        <taxon>Meristemomyces</taxon>
    </lineage>
</organism>
<evidence type="ECO:0000256" key="3">
    <source>
        <dbReference type="ARBA" id="ARBA00004629"/>
    </source>
</evidence>
<keyword evidence="7" id="KW-0132">Cell division</keyword>
<keyword evidence="12" id="KW-0175">Coiled coil</keyword>
<dbReference type="GO" id="GO:0042729">
    <property type="term" value="C:DASH complex"/>
    <property type="evidence" value="ECO:0007669"/>
    <property type="project" value="InterPro"/>
</dbReference>
<dbReference type="Pfam" id="PF08651">
    <property type="entry name" value="DASH_Duo1"/>
    <property type="match status" value="1"/>
</dbReference>
<comment type="similarity">
    <text evidence="4">Belongs to the DASH complex DUO1 family.</text>
</comment>
<evidence type="ECO:0000256" key="10">
    <source>
        <dbReference type="ARBA" id="ARBA00022829"/>
    </source>
</evidence>
<dbReference type="GO" id="GO:0000278">
    <property type="term" value="P:mitotic cell cycle"/>
    <property type="evidence" value="ECO:0007669"/>
    <property type="project" value="InterPro"/>
</dbReference>
<evidence type="ECO:0000256" key="17">
    <source>
        <dbReference type="ARBA" id="ARBA00044152"/>
    </source>
</evidence>
<name>A0AAN7TJ92_9PEZI</name>
<proteinExistence type="inferred from homology"/>
<keyword evidence="11" id="KW-0995">Kinetochore</keyword>
<dbReference type="GO" id="GO:0072686">
    <property type="term" value="C:mitotic spindle"/>
    <property type="evidence" value="ECO:0007669"/>
    <property type="project" value="InterPro"/>
</dbReference>
<dbReference type="PANTHER" id="PTHR28216">
    <property type="entry name" value="DASH COMPLEX SUBUNIT DUO1"/>
    <property type="match status" value="1"/>
</dbReference>
<feature type="region of interest" description="Disordered" evidence="19">
    <location>
        <begin position="134"/>
        <end position="243"/>
    </location>
</feature>
<comment type="caution">
    <text evidence="20">The sequence shown here is derived from an EMBL/GenBank/DDBJ whole genome shotgun (WGS) entry which is preliminary data.</text>
</comment>
<evidence type="ECO:0000256" key="13">
    <source>
        <dbReference type="ARBA" id="ARBA00023212"/>
    </source>
</evidence>
<dbReference type="GO" id="GO:0005874">
    <property type="term" value="C:microtubule"/>
    <property type="evidence" value="ECO:0007669"/>
    <property type="project" value="UniProtKB-KW"/>
</dbReference>
<evidence type="ECO:0000256" key="18">
    <source>
        <dbReference type="ARBA" id="ARBA00044358"/>
    </source>
</evidence>
<evidence type="ECO:0000256" key="7">
    <source>
        <dbReference type="ARBA" id="ARBA00022618"/>
    </source>
</evidence>
<evidence type="ECO:0000313" key="21">
    <source>
        <dbReference type="Proteomes" id="UP001310890"/>
    </source>
</evidence>
<keyword evidence="5" id="KW-0158">Chromosome</keyword>
<evidence type="ECO:0000256" key="14">
    <source>
        <dbReference type="ARBA" id="ARBA00023242"/>
    </source>
</evidence>
<reference evidence="20" key="1">
    <citation type="submission" date="2023-08" db="EMBL/GenBank/DDBJ databases">
        <title>Black Yeasts Isolated from many extreme environments.</title>
        <authorList>
            <person name="Coleine C."/>
            <person name="Stajich J.E."/>
            <person name="Selbmann L."/>
        </authorList>
    </citation>
    <scope>NUCLEOTIDE SEQUENCE</scope>
    <source>
        <strain evidence="20">CCFEE 5401</strain>
    </source>
</reference>
<evidence type="ECO:0000256" key="6">
    <source>
        <dbReference type="ARBA" id="ARBA00022490"/>
    </source>
</evidence>
<evidence type="ECO:0000256" key="4">
    <source>
        <dbReference type="ARBA" id="ARBA00005366"/>
    </source>
</evidence>
<protein>
    <recommendedName>
        <fullName evidence="17">DASH complex subunit DUO1</fullName>
    </recommendedName>
    <alternativeName>
        <fullName evidence="18">Outer kinetochore protein DUO1</fullName>
    </alternativeName>
</protein>
<keyword evidence="15" id="KW-0131">Cell cycle</keyword>
<keyword evidence="8" id="KW-0493">Microtubule</keyword>
<sequence length="243" mass="26373">MSKSEVADTLNLGKLSLEDDEDLFESPESGATTQKHTPKSNVSSAQKQHQAQPHTSSDEAREARLQSELNRIREINRVIESVTSSLAKAKQNMGTVQRTVESASTLLGTWTRILSQTEHNQRLILNPRWQGATRDVEEMEQEDVSRRREVERRGVEDARRREETARRAEEEEERRRTQSSVGASGRGGRTRGSRGMGTGGRGHVGVGGQTGRGRGTAGSSGRGSGIGRGSASGGTRGRGRGLG</sequence>
<evidence type="ECO:0000256" key="8">
    <source>
        <dbReference type="ARBA" id="ARBA00022701"/>
    </source>
</evidence>
<evidence type="ECO:0000256" key="19">
    <source>
        <dbReference type="SAM" id="MobiDB-lite"/>
    </source>
</evidence>
<keyword evidence="13" id="KW-0206">Cytoskeleton</keyword>
<accession>A0AAN7TJ92</accession>
<keyword evidence="6" id="KW-0963">Cytoplasm</keyword>
<evidence type="ECO:0000256" key="12">
    <source>
        <dbReference type="ARBA" id="ARBA00023054"/>
    </source>
</evidence>